<evidence type="ECO:0000259" key="7">
    <source>
        <dbReference type="PROSITE" id="PS51000"/>
    </source>
</evidence>
<dbReference type="PROSITE" id="PS51000">
    <property type="entry name" value="HTH_DEOR_2"/>
    <property type="match status" value="1"/>
</dbReference>
<keyword evidence="5" id="KW-0804">Transcription</keyword>
<dbReference type="SMART" id="SM01134">
    <property type="entry name" value="DeoRC"/>
    <property type="match status" value="1"/>
</dbReference>
<dbReference type="SUPFAM" id="SSF46785">
    <property type="entry name" value="Winged helix' DNA-binding domain"/>
    <property type="match status" value="1"/>
</dbReference>
<keyword evidence="2" id="KW-0678">Repressor</keyword>
<organism evidence="8 11">
    <name type="scientific">Lactobacillus gasseri</name>
    <dbReference type="NCBI Taxonomy" id="1596"/>
    <lineage>
        <taxon>Bacteria</taxon>
        <taxon>Bacillati</taxon>
        <taxon>Bacillota</taxon>
        <taxon>Bacilli</taxon>
        <taxon>Lactobacillales</taxon>
        <taxon>Lactobacillaceae</taxon>
        <taxon>Lactobacillus</taxon>
    </lineage>
</organism>
<dbReference type="Gene3D" id="1.10.10.10">
    <property type="entry name" value="Winged helix-like DNA-binding domain superfamily/Winged helix DNA-binding domain"/>
    <property type="match status" value="1"/>
</dbReference>
<sequence length="254" mass="28753">MLKRERLRNILEIVTDRRFVTVDELARELQVSDMTIRRDLNELNTTGKVMRIHGGAQVISQQDSVEKNYMQKREINISEKQAAAEVASKIVQDGETIYVGPGTTLEFMVAKLNQRKLRIVTNSLPVFETAKKNPNNYELILIGGAYRRVSGAFIGALANNQLRGISFDRGFVGVNGIKDTSMMTANLEEGQTQGLGLNRSRKKYVVADYHKINRNDFYEFYHLYDVDGLITSPGLDPDIVKHYSQITTLYQGSE</sequence>
<evidence type="ECO:0000313" key="9">
    <source>
        <dbReference type="EMBL" id="TQW15447.1"/>
    </source>
</evidence>
<dbReference type="OrthoDB" id="9798651at2"/>
<evidence type="ECO:0000256" key="3">
    <source>
        <dbReference type="ARBA" id="ARBA00023015"/>
    </source>
</evidence>
<dbReference type="GO" id="GO:0003677">
    <property type="term" value="F:DNA binding"/>
    <property type="evidence" value="ECO:0007669"/>
    <property type="project" value="UniProtKB-KW"/>
</dbReference>
<dbReference type="EMBL" id="WBOA01000001">
    <property type="protein sequence ID" value="KAB1951924.1"/>
    <property type="molecule type" value="Genomic_DNA"/>
</dbReference>
<dbReference type="Proteomes" id="UP000316012">
    <property type="component" value="Unassembled WGS sequence"/>
</dbReference>
<evidence type="ECO:0000256" key="6">
    <source>
        <dbReference type="ARBA" id="ARBA00024937"/>
    </source>
</evidence>
<reference evidence="9 10" key="1">
    <citation type="submission" date="2019-04" db="EMBL/GenBank/DDBJ databases">
        <title>Lactobacillus gasseri 7171 assembly.</title>
        <authorList>
            <person name="Joris B.R."/>
            <person name="Giguere D."/>
        </authorList>
    </citation>
    <scope>NUCLEOTIDE SEQUENCE [LARGE SCALE GENOMIC DNA]</scope>
    <source>
        <strain evidence="9 10">7171</strain>
    </source>
</reference>
<feature type="domain" description="HTH deoR-type" evidence="7">
    <location>
        <begin position="3"/>
        <end position="58"/>
    </location>
</feature>
<dbReference type="Proteomes" id="UP000460112">
    <property type="component" value="Unassembled WGS sequence"/>
</dbReference>
<name>A0A133PBS6_LACGS</name>
<gene>
    <name evidence="9" type="primary">lacR_2</name>
    <name evidence="8" type="ORF">F8244_05320</name>
    <name evidence="9" type="ORF">FIPPAONL_00953</name>
</gene>
<dbReference type="PROSITE" id="PS00894">
    <property type="entry name" value="HTH_DEOR_1"/>
    <property type="match status" value="1"/>
</dbReference>
<evidence type="ECO:0000313" key="8">
    <source>
        <dbReference type="EMBL" id="KAB1951924.1"/>
    </source>
</evidence>
<dbReference type="Gene3D" id="3.40.50.1360">
    <property type="match status" value="1"/>
</dbReference>
<evidence type="ECO:0000313" key="10">
    <source>
        <dbReference type="Proteomes" id="UP000316012"/>
    </source>
</evidence>
<dbReference type="GO" id="GO:0003700">
    <property type="term" value="F:DNA-binding transcription factor activity"/>
    <property type="evidence" value="ECO:0007669"/>
    <property type="project" value="InterPro"/>
</dbReference>
<dbReference type="RefSeq" id="WP_003647663.1">
    <property type="nucleotide sequence ID" value="NZ_CABOGQ010000013.1"/>
</dbReference>
<dbReference type="InterPro" id="IPR018356">
    <property type="entry name" value="Tscrpt_reg_HTH_DeoR_CS"/>
</dbReference>
<dbReference type="EMBL" id="SRMD01000074">
    <property type="protein sequence ID" value="TQW15447.1"/>
    <property type="molecule type" value="Genomic_DNA"/>
</dbReference>
<dbReference type="InterPro" id="IPR036390">
    <property type="entry name" value="WH_DNA-bd_sf"/>
</dbReference>
<dbReference type="InterPro" id="IPR037171">
    <property type="entry name" value="NagB/RpiA_transferase-like"/>
</dbReference>
<evidence type="ECO:0000313" key="11">
    <source>
        <dbReference type="Proteomes" id="UP000460112"/>
    </source>
</evidence>
<evidence type="ECO:0000256" key="2">
    <source>
        <dbReference type="ARBA" id="ARBA00022491"/>
    </source>
</evidence>
<evidence type="ECO:0000256" key="5">
    <source>
        <dbReference type="ARBA" id="ARBA00023163"/>
    </source>
</evidence>
<accession>A0A133PBS6</accession>
<dbReference type="AlphaFoldDB" id="A0A133PBS6"/>
<dbReference type="InterPro" id="IPR014036">
    <property type="entry name" value="DeoR-like_C"/>
</dbReference>
<keyword evidence="4" id="KW-0238">DNA-binding</keyword>
<dbReference type="Pfam" id="PF08220">
    <property type="entry name" value="HTH_DeoR"/>
    <property type="match status" value="1"/>
</dbReference>
<dbReference type="SMART" id="SM00420">
    <property type="entry name" value="HTH_DEOR"/>
    <property type="match status" value="1"/>
</dbReference>
<dbReference type="PRINTS" id="PR00037">
    <property type="entry name" value="HTHLACR"/>
</dbReference>
<comment type="function">
    <text evidence="6">Repressor of the lactose catabolism operon. Galactose-6-phosphate is the inducer.</text>
</comment>
<dbReference type="Pfam" id="PF00455">
    <property type="entry name" value="DeoRC"/>
    <property type="match status" value="1"/>
</dbReference>
<dbReference type="InterPro" id="IPR036388">
    <property type="entry name" value="WH-like_DNA-bd_sf"/>
</dbReference>
<keyword evidence="3" id="KW-0805">Transcription regulation</keyword>
<dbReference type="SUPFAM" id="SSF100950">
    <property type="entry name" value="NagB/RpiA/CoA transferase-like"/>
    <property type="match status" value="1"/>
</dbReference>
<dbReference type="eggNOG" id="COG1349">
    <property type="taxonomic scope" value="Bacteria"/>
</dbReference>
<dbReference type="OMA" id="KHGQEHF"/>
<evidence type="ECO:0000256" key="1">
    <source>
        <dbReference type="ARBA" id="ARBA00021390"/>
    </source>
</evidence>
<keyword evidence="10" id="KW-1185">Reference proteome</keyword>
<dbReference type="GeneID" id="29638347"/>
<comment type="caution">
    <text evidence="8">The sequence shown here is derived from an EMBL/GenBank/DDBJ whole genome shotgun (WGS) entry which is preliminary data.</text>
</comment>
<dbReference type="InterPro" id="IPR050313">
    <property type="entry name" value="Carb_Metab_HTH_regulators"/>
</dbReference>
<proteinExistence type="predicted"/>
<dbReference type="STRING" id="324831.LGAS_0491"/>
<evidence type="ECO:0000256" key="4">
    <source>
        <dbReference type="ARBA" id="ARBA00023125"/>
    </source>
</evidence>
<protein>
    <recommendedName>
        <fullName evidence="1">Lactose phosphotransferase system repressor</fullName>
    </recommendedName>
</protein>
<reference evidence="8 11" key="2">
    <citation type="submission" date="2019-09" db="EMBL/GenBank/DDBJ databases">
        <title>Investigation of probiotic properties of different lactic acid bacteria.</title>
        <authorList>
            <person name="Jaomanjaka F."/>
            <person name="Blanc P."/>
        </authorList>
    </citation>
    <scope>NUCLEOTIDE SEQUENCE [LARGE SCALE GENOMIC DNA]</scope>
    <source>
        <strain evidence="8 11">BIO6369</strain>
    </source>
</reference>
<dbReference type="InterPro" id="IPR001034">
    <property type="entry name" value="DeoR_HTH"/>
</dbReference>
<dbReference type="PANTHER" id="PTHR30363">
    <property type="entry name" value="HTH-TYPE TRANSCRIPTIONAL REGULATOR SRLR-RELATED"/>
    <property type="match status" value="1"/>
</dbReference>
<dbReference type="PANTHER" id="PTHR30363:SF4">
    <property type="entry name" value="GLYCEROL-3-PHOSPHATE REGULON REPRESSOR"/>
    <property type="match status" value="1"/>
</dbReference>